<keyword evidence="3" id="KW-1185">Reference proteome</keyword>
<comment type="caution">
    <text evidence="2">The sequence shown here is derived from an EMBL/GenBank/DDBJ whole genome shotgun (WGS) entry which is preliminary data.</text>
</comment>
<evidence type="ECO:0000313" key="3">
    <source>
        <dbReference type="Proteomes" id="UP001141259"/>
    </source>
</evidence>
<reference evidence="2" key="1">
    <citation type="submission" date="2022-08" db="EMBL/GenBank/DDBJ databases">
        <authorList>
            <person name="Tistechok S."/>
            <person name="Samborskyy M."/>
            <person name="Roman I."/>
        </authorList>
    </citation>
    <scope>NUCLEOTIDE SEQUENCE</scope>
    <source>
        <strain evidence="2">DSM 103496</strain>
    </source>
</reference>
<dbReference type="InterPro" id="IPR025847">
    <property type="entry name" value="MEDS_domain"/>
</dbReference>
<dbReference type="AlphaFoldDB" id="A0A9X3AG47"/>
<feature type="domain" description="MEDS" evidence="1">
    <location>
        <begin position="27"/>
        <end position="194"/>
    </location>
</feature>
<evidence type="ECO:0000259" key="1">
    <source>
        <dbReference type="Pfam" id="PF14417"/>
    </source>
</evidence>
<dbReference type="EMBL" id="JANYMP010000009">
    <property type="protein sequence ID" value="MCS7479131.1"/>
    <property type="molecule type" value="Genomic_DNA"/>
</dbReference>
<organism evidence="2 3">
    <name type="scientific">Umezawaea endophytica</name>
    <dbReference type="NCBI Taxonomy" id="1654476"/>
    <lineage>
        <taxon>Bacteria</taxon>
        <taxon>Bacillati</taxon>
        <taxon>Actinomycetota</taxon>
        <taxon>Actinomycetes</taxon>
        <taxon>Pseudonocardiales</taxon>
        <taxon>Pseudonocardiaceae</taxon>
        <taxon>Umezawaea</taxon>
    </lineage>
</organism>
<accession>A0A9X3AG47</accession>
<gene>
    <name evidence="2" type="ORF">NZH93_19905</name>
</gene>
<protein>
    <submittedName>
        <fullName evidence="2">MEDS domain-containing protein</fullName>
    </submittedName>
</protein>
<evidence type="ECO:0000313" key="2">
    <source>
        <dbReference type="EMBL" id="MCS7479131.1"/>
    </source>
</evidence>
<proteinExistence type="predicted"/>
<sequence>MPVASGHDRSTVEQSATIGGLPVRTHDHMCLLYRGDEQRDELMVAFLAEGVRAGDRCYCMIAPDNARRIATAVSDRTEQAAAGVTFEGLGRLEFIGPDGSHVRGGEFVSDRMLEFWEDWGTTTYERDGVAYARIIADMSWAKPLVDAPGFVMDLARYETRFTLWARRHPQVTGCMYDLDRFDGDVIVPIVRAHPRVWMNGVVLTNPYFMESEHFSAAEANELIGDAAAPR</sequence>
<dbReference type="RefSeq" id="WP_259624637.1">
    <property type="nucleotide sequence ID" value="NZ_JANYMP010000009.1"/>
</dbReference>
<dbReference type="Proteomes" id="UP001141259">
    <property type="component" value="Unassembled WGS sequence"/>
</dbReference>
<dbReference type="Pfam" id="PF14417">
    <property type="entry name" value="MEDS"/>
    <property type="match status" value="1"/>
</dbReference>
<name>A0A9X3AG47_9PSEU</name>